<dbReference type="Pfam" id="PF19800">
    <property type="entry name" value="DUF6283"/>
    <property type="match status" value="1"/>
</dbReference>
<evidence type="ECO:0000313" key="1">
    <source>
        <dbReference type="EMBL" id="MFF3224131.1"/>
    </source>
</evidence>
<dbReference type="EMBL" id="JBIAPI010000002">
    <property type="protein sequence ID" value="MFF3224131.1"/>
    <property type="molecule type" value="Genomic_DNA"/>
</dbReference>
<organism evidence="1 2">
    <name type="scientific">Nocardia suismassiliense</name>
    <dbReference type="NCBI Taxonomy" id="2077092"/>
    <lineage>
        <taxon>Bacteria</taxon>
        <taxon>Bacillati</taxon>
        <taxon>Actinomycetota</taxon>
        <taxon>Actinomycetes</taxon>
        <taxon>Mycobacteriales</taxon>
        <taxon>Nocardiaceae</taxon>
        <taxon>Nocardia</taxon>
    </lineage>
</organism>
<name>A0ABW6QSB1_9NOCA</name>
<keyword evidence="2" id="KW-1185">Reference proteome</keyword>
<proteinExistence type="predicted"/>
<dbReference type="InterPro" id="IPR046250">
    <property type="entry name" value="DUF6283"/>
</dbReference>
<dbReference type="RefSeq" id="WP_387717482.1">
    <property type="nucleotide sequence ID" value="NZ_JBIAPI010000002.1"/>
</dbReference>
<dbReference type="Proteomes" id="UP001601948">
    <property type="component" value="Unassembled WGS sequence"/>
</dbReference>
<gene>
    <name evidence="1" type="ORF">ACFYV7_15165</name>
</gene>
<accession>A0ABW6QSB1</accession>
<protein>
    <submittedName>
        <fullName evidence="1">DUF6283 family protein</fullName>
    </submittedName>
</protein>
<evidence type="ECO:0000313" key="2">
    <source>
        <dbReference type="Proteomes" id="UP001601948"/>
    </source>
</evidence>
<sequence length="145" mass="15927">MDTDRTTGQQPLRRRLNTPCTNLETRVYECPWVVSTPAGQFSRERFEALADTTGAPGQEAGLDRVDDLDSTPLFACHQSIGGREQACAGWLAAVGWTNLKLRFEVARGRLDAEALEPGPGWPQLHTSYAEMMDAKIIDDPAPPTV</sequence>
<comment type="caution">
    <text evidence="1">The sequence shown here is derived from an EMBL/GenBank/DDBJ whole genome shotgun (WGS) entry which is preliminary data.</text>
</comment>
<reference evidence="1 2" key="1">
    <citation type="submission" date="2024-10" db="EMBL/GenBank/DDBJ databases">
        <title>The Natural Products Discovery Center: Release of the First 8490 Sequenced Strains for Exploring Actinobacteria Biosynthetic Diversity.</title>
        <authorList>
            <person name="Kalkreuter E."/>
            <person name="Kautsar S.A."/>
            <person name="Yang D."/>
            <person name="Bader C.D."/>
            <person name="Teijaro C.N."/>
            <person name="Fluegel L."/>
            <person name="Davis C.M."/>
            <person name="Simpson J.R."/>
            <person name="Lauterbach L."/>
            <person name="Steele A.D."/>
            <person name="Gui C."/>
            <person name="Meng S."/>
            <person name="Li G."/>
            <person name="Viehrig K."/>
            <person name="Ye F."/>
            <person name="Su P."/>
            <person name="Kiefer A.F."/>
            <person name="Nichols A."/>
            <person name="Cepeda A.J."/>
            <person name="Yan W."/>
            <person name="Fan B."/>
            <person name="Jiang Y."/>
            <person name="Adhikari A."/>
            <person name="Zheng C.-J."/>
            <person name="Schuster L."/>
            <person name="Cowan T.M."/>
            <person name="Smanski M.J."/>
            <person name="Chevrette M.G."/>
            <person name="De Carvalho L.P.S."/>
            <person name="Shen B."/>
        </authorList>
    </citation>
    <scope>NUCLEOTIDE SEQUENCE [LARGE SCALE GENOMIC DNA]</scope>
    <source>
        <strain evidence="1 2">NPDC003040</strain>
    </source>
</reference>